<dbReference type="Proteomes" id="UP000240042">
    <property type="component" value="Unassembled WGS sequence"/>
</dbReference>
<dbReference type="OrthoDB" id="9804478at2"/>
<feature type="binding site" evidence="9">
    <location>
        <position position="66"/>
    </location>
    <ligand>
        <name>ATP</name>
        <dbReference type="ChEBI" id="CHEBI:30616"/>
    </ligand>
</feature>
<comment type="similarity">
    <text evidence="9">Belongs to the RuvB family.</text>
</comment>
<dbReference type="Pfam" id="PF17864">
    <property type="entry name" value="AAA_lid_4"/>
    <property type="match status" value="1"/>
</dbReference>
<evidence type="ECO:0000313" key="13">
    <source>
        <dbReference type="Proteomes" id="UP000240042"/>
    </source>
</evidence>
<sequence length="345" mass="38398">MIKESMVNPLKNDGDNDDSLRPRKLDDFIGQTKLKGNLSVYIEASKKRKSSLDHVLLYGPPGLGKTTLSHIIAEELQAPIRVTSAPTLEKQGDLMALLTTLQEGEVLFIDEIHRLRKTLEEILYSAMEDFKVDIIIGEGTGAKTLSFALPRFTLVGATTRAGSLSAPLRSRFGIIERMEFYSIEELSQVITRSAGILDIGIDESGAQELARRSRGTPRIANRLLKRIADFALVEDLAIVHDIFIHKTLEKLEIDKEGLDALDRKLLQIIIEYYQGGPVGISALAATLNEEIETLEDVIEPYLIQNGFVQRTPRGRMASHKAYEHLGQKNPAPPTEINSLFRDPTD</sequence>
<protein>
    <recommendedName>
        <fullName evidence="9">Holliday junction branch migration complex subunit RuvB</fullName>
        <ecNumber evidence="9">3.6.4.-</ecNumber>
    </recommendedName>
</protein>
<feature type="binding site" evidence="9">
    <location>
        <position position="62"/>
    </location>
    <ligand>
        <name>ATP</name>
        <dbReference type="ChEBI" id="CHEBI:30616"/>
    </ligand>
</feature>
<evidence type="ECO:0000256" key="2">
    <source>
        <dbReference type="ARBA" id="ARBA00022741"/>
    </source>
</evidence>
<dbReference type="InterPro" id="IPR036390">
    <property type="entry name" value="WH_DNA-bd_sf"/>
</dbReference>
<dbReference type="InterPro" id="IPR041445">
    <property type="entry name" value="AAA_lid_4"/>
</dbReference>
<dbReference type="InterPro" id="IPR004605">
    <property type="entry name" value="DNA_helicase_Holl-junc_RuvB"/>
</dbReference>
<keyword evidence="3 9" id="KW-0227">DNA damage</keyword>
<evidence type="ECO:0000256" key="8">
    <source>
        <dbReference type="ARBA" id="ARBA00023204"/>
    </source>
</evidence>
<organism evidence="12 13">
    <name type="scientific">Brevinema andersonii</name>
    <dbReference type="NCBI Taxonomy" id="34097"/>
    <lineage>
        <taxon>Bacteria</taxon>
        <taxon>Pseudomonadati</taxon>
        <taxon>Spirochaetota</taxon>
        <taxon>Spirochaetia</taxon>
        <taxon>Brevinematales</taxon>
        <taxon>Brevinemataceae</taxon>
        <taxon>Brevinema</taxon>
    </lineage>
</organism>
<evidence type="ECO:0000256" key="4">
    <source>
        <dbReference type="ARBA" id="ARBA00022801"/>
    </source>
</evidence>
<dbReference type="GO" id="GO:0006281">
    <property type="term" value="P:DNA repair"/>
    <property type="evidence" value="ECO:0007669"/>
    <property type="project" value="UniProtKB-UniRule"/>
</dbReference>
<evidence type="ECO:0000256" key="3">
    <source>
        <dbReference type="ARBA" id="ARBA00022763"/>
    </source>
</evidence>
<dbReference type="Pfam" id="PF05491">
    <property type="entry name" value="WHD_RuvB"/>
    <property type="match status" value="1"/>
</dbReference>
<comment type="domain">
    <text evidence="9">Has 3 domains, the large (RuvB-L) and small ATPase (RuvB-S) domains and the C-terminal head (RuvB-H) domain. The head domain binds DNA, while the ATPase domains jointly bind ATP, ADP or are empty depending on the state of the subunit in the translocation cycle. During a single DNA translocation step the structure of each domain remains the same, but their relative positions change.</text>
</comment>
<keyword evidence="5 9" id="KW-0067">ATP-binding</keyword>
<evidence type="ECO:0000256" key="7">
    <source>
        <dbReference type="ARBA" id="ARBA00023172"/>
    </source>
</evidence>
<dbReference type="HAMAP" id="MF_00016">
    <property type="entry name" value="DNA_HJ_migration_RuvB"/>
    <property type="match status" value="1"/>
</dbReference>
<dbReference type="Pfam" id="PF05496">
    <property type="entry name" value="RuvB_N"/>
    <property type="match status" value="1"/>
</dbReference>
<dbReference type="CDD" id="cd00009">
    <property type="entry name" value="AAA"/>
    <property type="match status" value="1"/>
</dbReference>
<dbReference type="AlphaFoldDB" id="A0A1I1D0R1"/>
<comment type="caution">
    <text evidence="9">Lacks conserved residue(s) required for the propagation of feature annotation.</text>
</comment>
<keyword evidence="13" id="KW-1185">Reference proteome</keyword>
<feature type="binding site" evidence="9">
    <location>
        <position position="218"/>
    </location>
    <ligand>
        <name>ATP</name>
        <dbReference type="ChEBI" id="CHEBI:30616"/>
    </ligand>
</feature>
<evidence type="ECO:0000313" key="12">
    <source>
        <dbReference type="EMBL" id="SFB67952.1"/>
    </source>
</evidence>
<comment type="subcellular location">
    <subcellularLocation>
        <location evidence="9">Cytoplasm</location>
    </subcellularLocation>
</comment>
<dbReference type="SMART" id="SM00382">
    <property type="entry name" value="AAA"/>
    <property type="match status" value="1"/>
</dbReference>
<dbReference type="GO" id="GO:0016887">
    <property type="term" value="F:ATP hydrolysis activity"/>
    <property type="evidence" value="ECO:0007669"/>
    <property type="project" value="RHEA"/>
</dbReference>
<dbReference type="GO" id="GO:0048476">
    <property type="term" value="C:Holliday junction resolvase complex"/>
    <property type="evidence" value="ECO:0007669"/>
    <property type="project" value="UniProtKB-UniRule"/>
</dbReference>
<keyword evidence="12" id="KW-0347">Helicase</keyword>
<dbReference type="InterPro" id="IPR003593">
    <property type="entry name" value="AAA+_ATPase"/>
</dbReference>
<dbReference type="GO" id="GO:0005737">
    <property type="term" value="C:cytoplasm"/>
    <property type="evidence" value="ECO:0007669"/>
    <property type="project" value="UniProtKB-SubCell"/>
</dbReference>
<reference evidence="13" key="1">
    <citation type="submission" date="2016-10" db="EMBL/GenBank/DDBJ databases">
        <authorList>
            <person name="Varghese N."/>
            <person name="Submissions S."/>
        </authorList>
    </citation>
    <scope>NUCLEOTIDE SEQUENCE [LARGE SCALE GENOMIC DNA]</scope>
    <source>
        <strain evidence="13">ATCC 43811</strain>
    </source>
</reference>
<feature type="binding site" evidence="9">
    <location>
        <position position="67"/>
    </location>
    <ligand>
        <name>ATP</name>
        <dbReference type="ChEBI" id="CHEBI:30616"/>
    </ligand>
</feature>
<evidence type="ECO:0000256" key="10">
    <source>
        <dbReference type="SAM" id="MobiDB-lite"/>
    </source>
</evidence>
<comment type="catalytic activity">
    <reaction evidence="9">
        <text>ATP + H2O = ADP + phosphate + H(+)</text>
        <dbReference type="Rhea" id="RHEA:13065"/>
        <dbReference type="ChEBI" id="CHEBI:15377"/>
        <dbReference type="ChEBI" id="CHEBI:15378"/>
        <dbReference type="ChEBI" id="CHEBI:30616"/>
        <dbReference type="ChEBI" id="CHEBI:43474"/>
        <dbReference type="ChEBI" id="CHEBI:456216"/>
    </reaction>
</comment>
<feature type="binding site" evidence="9">
    <location>
        <position position="65"/>
    </location>
    <ligand>
        <name>ATP</name>
        <dbReference type="ChEBI" id="CHEBI:30616"/>
    </ligand>
</feature>
<dbReference type="STRING" id="34097.SAMN02745150_00127"/>
<dbReference type="GO" id="GO:0006310">
    <property type="term" value="P:DNA recombination"/>
    <property type="evidence" value="ECO:0007669"/>
    <property type="project" value="UniProtKB-UniRule"/>
</dbReference>
<feature type="compositionally biased region" description="Basic and acidic residues" evidence="10">
    <location>
        <begin position="12"/>
        <end position="23"/>
    </location>
</feature>
<dbReference type="InterPro" id="IPR008824">
    <property type="entry name" value="RuvB-like_N"/>
</dbReference>
<dbReference type="NCBIfam" id="TIGR00635">
    <property type="entry name" value="ruvB"/>
    <property type="match status" value="1"/>
</dbReference>
<feature type="binding site" evidence="9">
    <location>
        <position position="171"/>
    </location>
    <ligand>
        <name>ATP</name>
        <dbReference type="ChEBI" id="CHEBI:30616"/>
    </ligand>
</feature>
<proteinExistence type="inferred from homology"/>
<feature type="region of interest" description="Disordered" evidence="10">
    <location>
        <begin position="1"/>
        <end position="23"/>
    </location>
</feature>
<dbReference type="PANTHER" id="PTHR42848">
    <property type="match status" value="1"/>
</dbReference>
<feature type="domain" description="AAA+ ATPase" evidence="11">
    <location>
        <begin position="51"/>
        <end position="182"/>
    </location>
</feature>
<feature type="binding site" evidence="9">
    <location>
        <position position="20"/>
    </location>
    <ligand>
        <name>ATP</name>
        <dbReference type="ChEBI" id="CHEBI:30616"/>
    </ligand>
</feature>
<dbReference type="NCBIfam" id="NF000868">
    <property type="entry name" value="PRK00080.1"/>
    <property type="match status" value="1"/>
</dbReference>
<evidence type="ECO:0000256" key="6">
    <source>
        <dbReference type="ARBA" id="ARBA00023125"/>
    </source>
</evidence>
<keyword evidence="7 9" id="KW-0233">DNA recombination</keyword>
<feature type="region of interest" description="Disordered" evidence="10">
    <location>
        <begin position="323"/>
        <end position="345"/>
    </location>
</feature>
<dbReference type="InterPro" id="IPR036388">
    <property type="entry name" value="WH-like_DNA-bd_sf"/>
</dbReference>
<keyword evidence="2 9" id="KW-0547">Nucleotide-binding</keyword>
<dbReference type="SUPFAM" id="SSF46785">
    <property type="entry name" value="Winged helix' DNA-binding domain"/>
    <property type="match status" value="1"/>
</dbReference>
<keyword evidence="8 9" id="KW-0234">DNA repair</keyword>
<dbReference type="SUPFAM" id="SSF52540">
    <property type="entry name" value="P-loop containing nucleoside triphosphate hydrolases"/>
    <property type="match status" value="1"/>
</dbReference>
<dbReference type="GO" id="GO:0000400">
    <property type="term" value="F:four-way junction DNA binding"/>
    <property type="evidence" value="ECO:0007669"/>
    <property type="project" value="UniProtKB-UniRule"/>
</dbReference>
<feature type="binding site" evidence="9">
    <location>
        <position position="21"/>
    </location>
    <ligand>
        <name>ATP</name>
        <dbReference type="ChEBI" id="CHEBI:30616"/>
    </ligand>
</feature>
<dbReference type="GO" id="GO:0009378">
    <property type="term" value="F:four-way junction helicase activity"/>
    <property type="evidence" value="ECO:0007669"/>
    <property type="project" value="InterPro"/>
</dbReference>
<dbReference type="Gene3D" id="3.40.50.300">
    <property type="entry name" value="P-loop containing nucleotide triphosphate hydrolases"/>
    <property type="match status" value="1"/>
</dbReference>
<feature type="region of interest" description="Head domain (RuvB-H)" evidence="9">
    <location>
        <begin position="255"/>
        <end position="345"/>
    </location>
</feature>
<dbReference type="Gene3D" id="1.10.10.10">
    <property type="entry name" value="Winged helix-like DNA-binding domain superfamily/Winged helix DNA-binding domain"/>
    <property type="match status" value="1"/>
</dbReference>
<evidence type="ECO:0000256" key="1">
    <source>
        <dbReference type="ARBA" id="ARBA00022490"/>
    </source>
</evidence>
<evidence type="ECO:0000256" key="5">
    <source>
        <dbReference type="ARBA" id="ARBA00022840"/>
    </source>
</evidence>
<feature type="binding site" evidence="9">
    <location>
        <position position="310"/>
    </location>
    <ligand>
        <name>DNA</name>
        <dbReference type="ChEBI" id="CHEBI:16991"/>
    </ligand>
</feature>
<evidence type="ECO:0000259" key="11">
    <source>
        <dbReference type="SMART" id="SM00382"/>
    </source>
</evidence>
<dbReference type="PANTHER" id="PTHR42848:SF1">
    <property type="entry name" value="HOLLIDAY JUNCTION BRANCH MIGRATION COMPLEX SUBUNIT RUVB"/>
    <property type="match status" value="1"/>
</dbReference>
<name>A0A1I1D0R1_BREAD</name>
<feature type="binding site" evidence="9">
    <location>
        <position position="181"/>
    </location>
    <ligand>
        <name>ATP</name>
        <dbReference type="ChEBI" id="CHEBI:30616"/>
    </ligand>
</feature>
<keyword evidence="1 9" id="KW-0963">Cytoplasm</keyword>
<keyword evidence="6 9" id="KW-0238">DNA-binding</keyword>
<feature type="region of interest" description="Small ATPAse domain (RuvB-S)" evidence="9">
    <location>
        <begin position="182"/>
        <end position="252"/>
    </location>
</feature>
<dbReference type="EMBL" id="FOKY01000001">
    <property type="protein sequence ID" value="SFB67952.1"/>
    <property type="molecule type" value="Genomic_DNA"/>
</dbReference>
<dbReference type="Gene3D" id="1.10.8.60">
    <property type="match status" value="1"/>
</dbReference>
<dbReference type="InterPro" id="IPR008823">
    <property type="entry name" value="RuvB_wg_C"/>
</dbReference>
<dbReference type="InterPro" id="IPR027417">
    <property type="entry name" value="P-loop_NTPase"/>
</dbReference>
<evidence type="ECO:0000256" key="9">
    <source>
        <dbReference type="HAMAP-Rule" id="MF_00016"/>
    </source>
</evidence>
<feature type="binding site" evidence="9">
    <location>
        <begin position="128"/>
        <end position="130"/>
    </location>
    <ligand>
        <name>ATP</name>
        <dbReference type="ChEBI" id="CHEBI:30616"/>
    </ligand>
</feature>
<dbReference type="GO" id="GO:0005524">
    <property type="term" value="F:ATP binding"/>
    <property type="evidence" value="ECO:0007669"/>
    <property type="project" value="UniProtKB-UniRule"/>
</dbReference>
<feature type="binding site" evidence="9">
    <location>
        <position position="315"/>
    </location>
    <ligand>
        <name>DNA</name>
        <dbReference type="ChEBI" id="CHEBI:16991"/>
    </ligand>
</feature>
<gene>
    <name evidence="9" type="primary">ruvB</name>
    <name evidence="12" type="ORF">SAMN02745150_00127</name>
</gene>
<comment type="subunit">
    <text evidence="9">Homohexamer. Forms an RuvA(8)-RuvB(12)-Holliday junction (HJ) complex. HJ DNA is sandwiched between 2 RuvA tetramers; dsDNA enters through RuvA and exits via RuvB. An RuvB hexamer assembles on each DNA strand where it exits the tetramer. Each RuvB hexamer is contacted by two RuvA subunits (via domain III) on 2 adjacent RuvB subunits; this complex drives branch migration. In the full resolvosome a probable DNA-RuvA(4)-RuvB(12)-RuvC(2) complex forms which resolves the HJ.</text>
</comment>
<feature type="binding site" evidence="9">
    <location>
        <position position="66"/>
    </location>
    <ligand>
        <name>Mg(2+)</name>
        <dbReference type="ChEBI" id="CHEBI:18420"/>
    </ligand>
</feature>
<dbReference type="EC" id="3.6.4.-" evidence="9"/>
<keyword evidence="4 9" id="KW-0378">Hydrolase</keyword>
<accession>A0A1I1D0R1</accession>
<comment type="function">
    <text evidence="9">The RuvA-RuvB-RuvC complex processes Holliday junction (HJ) DNA during genetic recombination and DNA repair, while the RuvA-RuvB complex plays an important role in the rescue of blocked DNA replication forks via replication fork reversal (RFR). RuvA specifically binds to HJ cruciform DNA, conferring on it an open structure. The RuvB hexamer acts as an ATP-dependent pump, pulling dsDNA into and through the RuvAB complex. RuvB forms 2 homohexamers on either side of HJ DNA bound by 1 or 2 RuvA tetramers; 4 subunits per hexamer contact DNA at a time. Coordinated motions by a converter formed by DNA-disengaged RuvB subunits stimulates ATP hydrolysis and nucleotide exchange. Immobilization of the converter enables RuvB to convert the ATP-contained energy into a lever motion, pulling 2 nucleotides of DNA out of the RuvA tetramer per ATP hydrolyzed, thus driving DNA branch migration. The RuvB motors rotate together with the DNA substrate, which together with the progressing nucleotide cycle form the mechanistic basis for DNA recombination by continuous HJ branch migration. Branch migration allows RuvC to scan DNA until it finds its consensus sequence, where it cleaves and resolves cruciform DNA.</text>
</comment>